<protein>
    <recommendedName>
        <fullName evidence="11">Acireductone dioxygenase</fullName>
    </recommendedName>
    <alternativeName>
        <fullName evidence="11">Acireductone dioxygenase (Fe(2+)-requiring)</fullName>
        <shortName evidence="11">ARD'</shortName>
        <shortName evidence="11">Fe-ARD</shortName>
        <ecNumber evidence="11">1.13.11.54</ecNumber>
    </alternativeName>
    <alternativeName>
        <fullName evidence="11">Acireductone dioxygenase (Ni(2+)-requiring)</fullName>
        <shortName evidence="11">ARD</shortName>
        <shortName evidence="11">Ni-ARD</shortName>
        <ecNumber evidence="11">1.13.11.53</ecNumber>
    </alternativeName>
</protein>
<evidence type="ECO:0000256" key="4">
    <source>
        <dbReference type="ARBA" id="ARBA00022605"/>
    </source>
</evidence>
<dbReference type="EC" id="1.13.11.54" evidence="11"/>
<comment type="similarity">
    <text evidence="11">Belongs to the acireductone dioxygenase (ARD) family.</text>
</comment>
<sequence>METLFQDGKEEVLQAWFMDDGEEDQRLPHHCEPKKFVSLDKLADLGIVTWRLNAGNHENDEDLKKIREARGCSFVYTVDMHPERLPDYDAKLKSYFQEHRHTNEETTYCLEGSGTQTQPLSSPAFPISLAHGCYLVVSFREGYYDVRDKNDCWIRIAVKKGGMIVIPAGIYHRFTLDTSNYIKANLFLSKPVNSSSNRPSDDLSSRKETFETFLRKETDELGVEAR</sequence>
<dbReference type="Pfam" id="PF03079">
    <property type="entry name" value="ARD"/>
    <property type="match status" value="2"/>
</dbReference>
<accession>A0A4V4H6C7</accession>
<dbReference type="PANTHER" id="PTHR23418">
    <property type="entry name" value="ACIREDUCTONE DIOXYGENASE"/>
    <property type="match status" value="1"/>
</dbReference>
<organism evidence="12 13">
    <name type="scientific">Musa balbisiana</name>
    <name type="common">Banana</name>
    <dbReference type="NCBI Taxonomy" id="52838"/>
    <lineage>
        <taxon>Eukaryota</taxon>
        <taxon>Viridiplantae</taxon>
        <taxon>Streptophyta</taxon>
        <taxon>Embryophyta</taxon>
        <taxon>Tracheophyta</taxon>
        <taxon>Spermatophyta</taxon>
        <taxon>Magnoliopsida</taxon>
        <taxon>Liliopsida</taxon>
        <taxon>Zingiberales</taxon>
        <taxon>Musaceae</taxon>
        <taxon>Musa</taxon>
    </lineage>
</organism>
<comment type="caution">
    <text evidence="12">The sequence shown here is derived from an EMBL/GenBank/DDBJ whole genome shotgun (WGS) entry which is preliminary data.</text>
</comment>
<keyword evidence="8 11" id="KW-0408">Iron</keyword>
<keyword evidence="4 11" id="KW-0028">Amino-acid biosynthesis</keyword>
<keyword evidence="5 11" id="KW-0479">Metal-binding</keyword>
<evidence type="ECO:0000256" key="1">
    <source>
        <dbReference type="ARBA" id="ARBA00000428"/>
    </source>
</evidence>
<evidence type="ECO:0000256" key="7">
    <source>
        <dbReference type="ARBA" id="ARBA00023002"/>
    </source>
</evidence>
<keyword evidence="13" id="KW-1185">Reference proteome</keyword>
<comment type="cofactor">
    <cofactor evidence="11">
        <name>Fe(2+)</name>
        <dbReference type="ChEBI" id="CHEBI:29033"/>
    </cofactor>
    <cofactor evidence="11">
        <name>Ni(2+)</name>
        <dbReference type="ChEBI" id="CHEBI:49786"/>
    </cofactor>
    <text evidence="11">Binds either 1 Fe or Ni cation per monomer. Iron-binding promotes an acireductone dioxygenase reaction producing 2-keto-4-methylthiobutyrate, while nickel-binding promotes an acireductone dioxygenase reaction producing 3-(methylsulfanyl)propanoate.</text>
</comment>
<evidence type="ECO:0000256" key="9">
    <source>
        <dbReference type="ARBA" id="ARBA00023167"/>
    </source>
</evidence>
<dbReference type="GO" id="GO:0005737">
    <property type="term" value="C:cytoplasm"/>
    <property type="evidence" value="ECO:0007669"/>
    <property type="project" value="UniProtKB-SubCell"/>
</dbReference>
<feature type="binding site" evidence="11">
    <location>
        <position position="99"/>
    </location>
    <ligand>
        <name>Fe(2+)</name>
        <dbReference type="ChEBI" id="CHEBI:29033"/>
        <note>for iron-dependent acireductone dioxygenase activity</note>
    </ligand>
</feature>
<dbReference type="InterPro" id="IPR014710">
    <property type="entry name" value="RmlC-like_jellyroll"/>
</dbReference>
<dbReference type="EC" id="1.13.11.53" evidence="11"/>
<dbReference type="GO" id="GO:0010308">
    <property type="term" value="F:acireductone dioxygenase (Ni2+-requiring) activity"/>
    <property type="evidence" value="ECO:0007669"/>
    <property type="project" value="UniProtKB-UniRule"/>
</dbReference>
<feature type="binding site" evidence="11">
    <location>
        <position position="101"/>
    </location>
    <ligand>
        <name>Fe(2+)</name>
        <dbReference type="ChEBI" id="CHEBI:29033"/>
        <note>for iron-dependent acireductone dioxygenase activity</note>
    </ligand>
</feature>
<reference evidence="12 13" key="1">
    <citation type="journal article" date="2019" name="Nat. Plants">
        <title>Genome sequencing of Musa balbisiana reveals subgenome evolution and function divergence in polyploid bananas.</title>
        <authorList>
            <person name="Yao X."/>
        </authorList>
    </citation>
    <scope>NUCLEOTIDE SEQUENCE [LARGE SCALE GENOMIC DNA]</scope>
    <source>
        <strain evidence="13">cv. DH-PKW</strain>
        <tissue evidence="12">Leaves</tissue>
    </source>
</reference>
<evidence type="ECO:0000313" key="12">
    <source>
        <dbReference type="EMBL" id="THU59416.1"/>
    </source>
</evidence>
<keyword evidence="7 11" id="KW-0560">Oxidoreductase</keyword>
<keyword evidence="9 11" id="KW-0486">Methionine biosynthesis</keyword>
<evidence type="ECO:0000256" key="11">
    <source>
        <dbReference type="HAMAP-Rule" id="MF_03154"/>
    </source>
</evidence>
<evidence type="ECO:0000313" key="13">
    <source>
        <dbReference type="Proteomes" id="UP000317650"/>
    </source>
</evidence>
<feature type="binding site" evidence="11">
    <location>
        <position position="101"/>
    </location>
    <ligand>
        <name>Ni(2+)</name>
        <dbReference type="ChEBI" id="CHEBI:49786"/>
        <note>for nickel-dependent acireductone dioxygenase activity</note>
    </ligand>
</feature>
<feature type="binding site" evidence="11">
    <location>
        <position position="105"/>
    </location>
    <ligand>
        <name>Fe(2+)</name>
        <dbReference type="ChEBI" id="CHEBI:29033"/>
        <note>for iron-dependent acireductone dioxygenase activity</note>
    </ligand>
</feature>
<keyword evidence="3 11" id="KW-0533">Nickel</keyword>
<feature type="binding site" evidence="11">
    <location>
        <position position="172"/>
    </location>
    <ligand>
        <name>Ni(2+)</name>
        <dbReference type="ChEBI" id="CHEBI:49786"/>
        <note>for nickel-dependent acireductone dioxygenase activity</note>
    </ligand>
</feature>
<dbReference type="AlphaFoldDB" id="A0A4V4H6C7"/>
<dbReference type="HAMAP" id="MF_03154">
    <property type="entry name" value="Salvage_MtnD_euk"/>
    <property type="match status" value="1"/>
</dbReference>
<dbReference type="GO" id="GO:0019509">
    <property type="term" value="P:L-methionine salvage from methylthioadenosine"/>
    <property type="evidence" value="ECO:0007669"/>
    <property type="project" value="UniProtKB-UniRule"/>
</dbReference>
<proteinExistence type="inferred from homology"/>
<comment type="function">
    <text evidence="11">Catalyzes 2 different reactions between oxygen and the acireductone 1,2-dihydroxy-3-keto-5-methylthiopentene (DHK-MTPene) depending upon the metal bound in the active site. Fe-containing acireductone dioxygenase (Fe-ARD) produces formate and 2-keto-4-methylthiobutyrate (KMTB), the alpha-ketoacid precursor of methionine in the methionine recycle pathway. Ni-containing acireductone dioxygenase (Ni-ARD) produces methylthiopropionate, carbon monoxide and formate, and does not lie on the methionine recycle pathway.</text>
</comment>
<evidence type="ECO:0000256" key="3">
    <source>
        <dbReference type="ARBA" id="ARBA00022596"/>
    </source>
</evidence>
<feature type="binding site" evidence="11">
    <location>
        <position position="172"/>
    </location>
    <ligand>
        <name>Fe(2+)</name>
        <dbReference type="ChEBI" id="CHEBI:29033"/>
        <note>for iron-dependent acireductone dioxygenase activity</note>
    </ligand>
</feature>
<dbReference type="InterPro" id="IPR027496">
    <property type="entry name" value="ARD_euk"/>
</dbReference>
<comment type="catalytic activity">
    <reaction evidence="1 11">
        <text>1,2-dihydroxy-5-(methylsulfanyl)pent-1-en-3-one + O2 = 4-methylsulfanyl-2-oxobutanoate + formate + 2 H(+)</text>
        <dbReference type="Rhea" id="RHEA:24504"/>
        <dbReference type="ChEBI" id="CHEBI:15378"/>
        <dbReference type="ChEBI" id="CHEBI:15379"/>
        <dbReference type="ChEBI" id="CHEBI:15740"/>
        <dbReference type="ChEBI" id="CHEBI:16723"/>
        <dbReference type="ChEBI" id="CHEBI:49252"/>
        <dbReference type="EC" id="1.13.11.54"/>
    </reaction>
</comment>
<evidence type="ECO:0000256" key="8">
    <source>
        <dbReference type="ARBA" id="ARBA00023004"/>
    </source>
</evidence>
<dbReference type="UniPathway" id="UPA00904">
    <property type="reaction ID" value="UER00878"/>
</dbReference>
<dbReference type="CDD" id="cd02232">
    <property type="entry name" value="cupin_ARD"/>
    <property type="match status" value="1"/>
</dbReference>
<dbReference type="GO" id="GO:0016151">
    <property type="term" value="F:nickel cation binding"/>
    <property type="evidence" value="ECO:0007669"/>
    <property type="project" value="UniProtKB-UniRule"/>
</dbReference>
<feature type="binding site" evidence="11">
    <location>
        <position position="105"/>
    </location>
    <ligand>
        <name>Ni(2+)</name>
        <dbReference type="ChEBI" id="CHEBI:49786"/>
        <note>for nickel-dependent acireductone dioxygenase activity</note>
    </ligand>
</feature>
<dbReference type="GO" id="GO:0010309">
    <property type="term" value="F:acireductone dioxygenase [iron(II)-requiring] activity"/>
    <property type="evidence" value="ECO:0007669"/>
    <property type="project" value="UniProtKB-UniRule"/>
</dbReference>
<name>A0A4V4H6C7_MUSBA</name>
<dbReference type="Proteomes" id="UP000317650">
    <property type="component" value="Chromosome 7"/>
</dbReference>
<dbReference type="PANTHER" id="PTHR23418:SF0">
    <property type="entry name" value="ACIREDUCTONE DIOXYGENASE"/>
    <property type="match status" value="1"/>
</dbReference>
<dbReference type="SUPFAM" id="SSF51182">
    <property type="entry name" value="RmlC-like cupins"/>
    <property type="match status" value="2"/>
</dbReference>
<keyword evidence="10 11" id="KW-0539">Nucleus</keyword>
<dbReference type="InterPro" id="IPR004313">
    <property type="entry name" value="ARD"/>
</dbReference>
<feature type="binding site" evidence="11">
    <location>
        <position position="99"/>
    </location>
    <ligand>
        <name>Ni(2+)</name>
        <dbReference type="ChEBI" id="CHEBI:49786"/>
        <note>for nickel-dependent acireductone dioxygenase activity</note>
    </ligand>
</feature>
<dbReference type="GO" id="GO:0005506">
    <property type="term" value="F:iron ion binding"/>
    <property type="evidence" value="ECO:0007669"/>
    <property type="project" value="UniProtKB-UniRule"/>
</dbReference>
<dbReference type="EMBL" id="PYDT01000005">
    <property type="protein sequence ID" value="THU59416.1"/>
    <property type="molecule type" value="Genomic_DNA"/>
</dbReference>
<evidence type="ECO:0000256" key="5">
    <source>
        <dbReference type="ARBA" id="ARBA00022723"/>
    </source>
</evidence>
<dbReference type="Gene3D" id="2.60.120.10">
    <property type="entry name" value="Jelly Rolls"/>
    <property type="match status" value="1"/>
</dbReference>
<evidence type="ECO:0000256" key="10">
    <source>
        <dbReference type="ARBA" id="ARBA00023242"/>
    </source>
</evidence>
<keyword evidence="6 11" id="KW-0223">Dioxygenase</keyword>
<evidence type="ECO:0000256" key="2">
    <source>
        <dbReference type="ARBA" id="ARBA00022490"/>
    </source>
</evidence>
<comment type="catalytic activity">
    <reaction evidence="11">
        <text>1,2-dihydroxy-5-(methylsulfanyl)pent-1-en-3-one + O2 = 3-(methylsulfanyl)propanoate + CO + formate + 2 H(+)</text>
        <dbReference type="Rhea" id="RHEA:14161"/>
        <dbReference type="ChEBI" id="CHEBI:15378"/>
        <dbReference type="ChEBI" id="CHEBI:15379"/>
        <dbReference type="ChEBI" id="CHEBI:15740"/>
        <dbReference type="ChEBI" id="CHEBI:17245"/>
        <dbReference type="ChEBI" id="CHEBI:49016"/>
        <dbReference type="ChEBI" id="CHEBI:49252"/>
        <dbReference type="EC" id="1.13.11.53"/>
    </reaction>
</comment>
<comment type="subcellular location">
    <subcellularLocation>
        <location evidence="11">Cytoplasm</location>
    </subcellularLocation>
    <subcellularLocation>
        <location evidence="11">Nucleus</location>
    </subcellularLocation>
</comment>
<dbReference type="InterPro" id="IPR011051">
    <property type="entry name" value="RmlC_Cupin_sf"/>
</dbReference>
<dbReference type="STRING" id="52838.A0A4V4H6C7"/>
<evidence type="ECO:0000256" key="6">
    <source>
        <dbReference type="ARBA" id="ARBA00022964"/>
    </source>
</evidence>
<gene>
    <name evidence="12" type="ORF">C4D60_Mb07t01930</name>
</gene>
<comment type="pathway">
    <text evidence="11">Amino-acid biosynthesis; L-methionine biosynthesis via salvage pathway; L-methionine from S-methyl-5-thio-alpha-D-ribose 1-phosphate: step 5/6.</text>
</comment>
<dbReference type="GO" id="GO:0005634">
    <property type="term" value="C:nucleus"/>
    <property type="evidence" value="ECO:0007669"/>
    <property type="project" value="UniProtKB-SubCell"/>
</dbReference>
<keyword evidence="2 11" id="KW-0963">Cytoplasm</keyword>